<dbReference type="GO" id="GO:0031012">
    <property type="term" value="C:extracellular matrix"/>
    <property type="evidence" value="ECO:0007669"/>
    <property type="project" value="TreeGrafter"/>
</dbReference>
<dbReference type="PROSITE" id="PS51233">
    <property type="entry name" value="VWFD"/>
    <property type="match status" value="3"/>
</dbReference>
<dbReference type="Pfam" id="PF08742">
    <property type="entry name" value="C8"/>
    <property type="match status" value="3"/>
</dbReference>
<evidence type="ECO:0000256" key="2">
    <source>
        <dbReference type="ARBA" id="ARBA00022525"/>
    </source>
</evidence>
<feature type="compositionally biased region" description="Low complexity" evidence="8">
    <location>
        <begin position="1676"/>
        <end position="1688"/>
    </location>
</feature>
<evidence type="ECO:0000256" key="7">
    <source>
        <dbReference type="ARBA" id="ARBA00023180"/>
    </source>
</evidence>
<keyword evidence="5" id="KW-0186">Copper</keyword>
<feature type="region of interest" description="Disordered" evidence="8">
    <location>
        <begin position="1480"/>
        <end position="1536"/>
    </location>
</feature>
<dbReference type="SMART" id="SM00215">
    <property type="entry name" value="VWC_out"/>
    <property type="match status" value="2"/>
</dbReference>
<dbReference type="FunFam" id="2.10.25.10:FF:000674">
    <property type="entry name" value="Mucin-2"/>
    <property type="match status" value="1"/>
</dbReference>
<dbReference type="PANTHER" id="PTHR11339">
    <property type="entry name" value="EXTRACELLULAR MATRIX GLYCOPROTEIN RELATED"/>
    <property type="match status" value="1"/>
</dbReference>
<keyword evidence="3" id="KW-0732">Signal</keyword>
<feature type="compositionally biased region" description="Low complexity" evidence="8">
    <location>
        <begin position="1556"/>
        <end position="1659"/>
    </location>
</feature>
<dbReference type="InterPro" id="IPR058753">
    <property type="entry name" value="TIL_OTOGL_Mucin"/>
</dbReference>
<name>A0A974D1K2_XENLA</name>
<keyword evidence="7" id="KW-0325">Glycoprotein</keyword>
<dbReference type="OMA" id="WIDISTP"/>
<evidence type="ECO:0000256" key="4">
    <source>
        <dbReference type="ARBA" id="ARBA00022737"/>
    </source>
</evidence>
<feature type="region of interest" description="Disordered" evidence="8">
    <location>
        <begin position="1550"/>
        <end position="1688"/>
    </location>
</feature>
<gene>
    <name evidence="10" type="ORF">XELAEV_18022072mg</name>
</gene>
<feature type="domain" description="VWFD" evidence="9">
    <location>
        <begin position="360"/>
        <end position="535"/>
    </location>
</feature>
<evidence type="ECO:0000256" key="6">
    <source>
        <dbReference type="ARBA" id="ARBA00023157"/>
    </source>
</evidence>
<evidence type="ECO:0000256" key="8">
    <source>
        <dbReference type="SAM" id="MobiDB-lite"/>
    </source>
</evidence>
<dbReference type="PANTHER" id="PTHR11339:SF401">
    <property type="entry name" value="MUCIN-5AC"/>
    <property type="match status" value="1"/>
</dbReference>
<proteinExistence type="predicted"/>
<keyword evidence="6" id="KW-1015">Disulfide bond</keyword>
<dbReference type="SUPFAM" id="SSF57567">
    <property type="entry name" value="Serine protease inhibitors"/>
    <property type="match status" value="3"/>
</dbReference>
<keyword evidence="4" id="KW-0677">Repeat</keyword>
<dbReference type="InterPro" id="IPR002919">
    <property type="entry name" value="TIL_dom"/>
</dbReference>
<feature type="compositionally biased region" description="Polar residues" evidence="8">
    <location>
        <begin position="1660"/>
        <end position="1675"/>
    </location>
</feature>
<dbReference type="SMART" id="SM00832">
    <property type="entry name" value="C8"/>
    <property type="match status" value="3"/>
</dbReference>
<dbReference type="Pfam" id="PF00094">
    <property type="entry name" value="VWD"/>
    <property type="match status" value="3"/>
</dbReference>
<dbReference type="InterPro" id="IPR001007">
    <property type="entry name" value="VWF_dom"/>
</dbReference>
<evidence type="ECO:0000256" key="1">
    <source>
        <dbReference type="ARBA" id="ARBA00004613"/>
    </source>
</evidence>
<feature type="domain" description="VWFD" evidence="9">
    <location>
        <begin position="828"/>
        <end position="998"/>
    </location>
</feature>
<dbReference type="Pfam" id="PF01826">
    <property type="entry name" value="TIL"/>
    <property type="match status" value="2"/>
</dbReference>
<keyword evidence="2" id="KW-0964">Secreted</keyword>
<dbReference type="GO" id="GO:0005615">
    <property type="term" value="C:extracellular space"/>
    <property type="evidence" value="ECO:0007669"/>
    <property type="project" value="TreeGrafter"/>
</dbReference>
<protein>
    <recommendedName>
        <fullName evidence="9">VWFD domain-containing protein</fullName>
    </recommendedName>
</protein>
<dbReference type="InterPro" id="IPR001846">
    <property type="entry name" value="VWF_type-D"/>
</dbReference>
<evidence type="ECO:0000256" key="5">
    <source>
        <dbReference type="ARBA" id="ARBA00023008"/>
    </source>
</evidence>
<dbReference type="Pfam" id="PF13330">
    <property type="entry name" value="Mucin2_WxxW"/>
    <property type="match status" value="1"/>
</dbReference>
<reference evidence="11" key="1">
    <citation type="journal article" date="2016" name="Nature">
        <title>Genome evolution in the allotetraploid frog Xenopus laevis.</title>
        <authorList>
            <person name="Session A.M."/>
            <person name="Uno Y."/>
            <person name="Kwon T."/>
            <person name="Chapman J.A."/>
            <person name="Toyoda A."/>
            <person name="Takahashi S."/>
            <person name="Fukui A."/>
            <person name="Hikosaka A."/>
            <person name="Suzuki A."/>
            <person name="Kondo M."/>
            <person name="van Heeringen S.J."/>
            <person name="Quigley I."/>
            <person name="Heinz S."/>
            <person name="Ogino H."/>
            <person name="Ochi H."/>
            <person name="Hellsten U."/>
            <person name="Lyons J.B."/>
            <person name="Simakov O."/>
            <person name="Putnam N."/>
            <person name="Stites J."/>
            <person name="Kuroki Y."/>
            <person name="Tanaka T."/>
            <person name="Michiue T."/>
            <person name="Watanabe M."/>
            <person name="Bogdanovic O."/>
            <person name="Lister R."/>
            <person name="Georgiou G."/>
            <person name="Paranjpe S.S."/>
            <person name="van Kruijsbergen I."/>
            <person name="Shu S."/>
            <person name="Carlson J."/>
            <person name="Kinoshita T."/>
            <person name="Ohta Y."/>
            <person name="Mawaribuchi S."/>
            <person name="Jenkins J."/>
            <person name="Grimwood J."/>
            <person name="Schmutz J."/>
            <person name="Mitros T."/>
            <person name="Mozaffari S.V."/>
            <person name="Suzuki Y."/>
            <person name="Haramoto Y."/>
            <person name="Yamamoto T.S."/>
            <person name="Takagi C."/>
            <person name="Heald R."/>
            <person name="Miller K."/>
            <person name="Haudenschild C."/>
            <person name="Kitzman J."/>
            <person name="Nakayama T."/>
            <person name="Izutsu Y."/>
            <person name="Robert J."/>
            <person name="Fortriede J."/>
            <person name="Burns K."/>
            <person name="Lotay V."/>
            <person name="Karimi K."/>
            <person name="Yasuoka Y."/>
            <person name="Dichmann D.S."/>
            <person name="Flajnik M.F."/>
            <person name="Houston D.W."/>
            <person name="Shendure J."/>
            <person name="DuPasquier L."/>
            <person name="Vize P.D."/>
            <person name="Zorn A.M."/>
            <person name="Ito M."/>
            <person name="Marcotte E.M."/>
            <person name="Wallingford J.B."/>
            <person name="Ito Y."/>
            <person name="Asashima M."/>
            <person name="Ueno N."/>
            <person name="Matsuda Y."/>
            <person name="Veenstra G.J."/>
            <person name="Fujiyama A."/>
            <person name="Harland R.M."/>
            <person name="Taira M."/>
            <person name="Rokhsar D.S."/>
        </authorList>
    </citation>
    <scope>NUCLEOTIDE SEQUENCE [LARGE SCALE GENOMIC DNA]</scope>
    <source>
        <strain evidence="11">J</strain>
    </source>
</reference>
<evidence type="ECO:0000259" key="9">
    <source>
        <dbReference type="PROSITE" id="PS51233"/>
    </source>
</evidence>
<dbReference type="InterPro" id="IPR025155">
    <property type="entry name" value="WxxW_domain"/>
</dbReference>
<evidence type="ECO:0000313" key="10">
    <source>
        <dbReference type="EMBL" id="OCT83933.1"/>
    </source>
</evidence>
<dbReference type="Gene3D" id="2.10.25.10">
    <property type="entry name" value="Laminin"/>
    <property type="match status" value="2"/>
</dbReference>
<evidence type="ECO:0000313" key="11">
    <source>
        <dbReference type="Proteomes" id="UP000694892"/>
    </source>
</evidence>
<dbReference type="SMART" id="SM00216">
    <property type="entry name" value="VWD"/>
    <property type="match status" value="3"/>
</dbReference>
<dbReference type="Proteomes" id="UP000694892">
    <property type="component" value="Chromosome 4L"/>
</dbReference>
<dbReference type="InterPro" id="IPR050780">
    <property type="entry name" value="Mucin_vWF_Thrombospondin_sf"/>
</dbReference>
<dbReference type="Pfam" id="PF25962">
    <property type="entry name" value="TIL_OTOGL_Mucin"/>
    <property type="match status" value="1"/>
</dbReference>
<dbReference type="InterPro" id="IPR014853">
    <property type="entry name" value="VWF/SSPO/ZAN-like_Cys-rich_dom"/>
</dbReference>
<comment type="subcellular location">
    <subcellularLocation>
        <location evidence="1">Secreted</location>
    </subcellularLocation>
</comment>
<evidence type="ECO:0000256" key="3">
    <source>
        <dbReference type="ARBA" id="ARBA00022729"/>
    </source>
</evidence>
<sequence length="1805" mass="198397">MKNNDQVCSTWGYYFFNTFDGFTFTFKGNCTNVFARHCHSAYEDFNIQFRRTEINMIPIITSMIMKLESHIVHVERNNITCDGQEIKTPFQKTNLKIYTSGFSIVIFSTPGVEVMWNFADRLQVKLDEKYMNETCGVCGDFNGFPAFNEFSDSGGVEDLELYFLKNTLKDSNKACYQSAVEISPECYVVNETCRAILESSEMSTCAAHFDNEAFIQICSYTNCLCGQSPQLSQFCFCSAITEYSRQCAIASGIPENWRNPQICPLPCPESMIYKECGSSCERSCSNQELIACDRKCVTGCFCPNGTVYDDVRETGCIPESECHCKYSGQNYPPGSLINLPCQNCNCSNGLWHCENKPCPGVCSVEGGTHFTTFDGRRYTFHGECTYILSQVCQISLFTLHGEFRSCHQNEGETCLTKVVLIQDETNTIVVITNTGEVLFNSETAELPAFIQNVTVFQPTSFYIIVDTYFGLRLDIQLIPIMQVYMHLITTYTGLTCGLCGNYNSKQQDDFITPDGMTVQDLSIFTFSWRSLLTCPHVPVVITDPCTNNFMNEPYAQQWCSHLNSGTGYFAACHSKVDPADYFTTCLYDTCLCKKQYACMCAVFSSYVRACIEQGVIITGWREELCATYAIDCPNSMYYQELVASCQPTCKSLSHQDLSCSVNFTPIDGCVCKEDTYLAENGNCVMKKDCPCYYMGFYINPGEETSKNGISCTCINGKLACDAVQKITSCISPMSYFNCSTEPEGATGIECLNSCQNLHFACYSTDCISGCVCPTNMLADGKGGCVTSDQCTCIHNDIIYDHRQSTRIGCSMCTCNNQKWECEQNDVMTECTVYGEGNYITFDGKQYRYNGQCEYTLVQDYCGYNVLNGTFRIISENTKCGTSGTTCSKSITVLINDFRLVLSDGNMQLTNYGDQLDSPFQIRNSSIYLIIKVSNGIVLVWDKKTSIIIKVTPGFQNMLCGLCGNYDGNSINDFNTRGHFQVADVIEFGNSWKLYPTCPEITSVPEPCEINPFRKTWAQRTCNIILSDTFQPCHSQVDPYSYYDACVKDSCGCNEGGDCACFCTAVAMYAQACLAKCVCIEWRNPNLCPVFCDYYNKEGNCEWHYRACGPTCMKTCQNPSGICTTDLFKVEGCYPSCPPNKPFFEEIGMTCEAVCGCYDQMGKYYKPGEIVISCNNCESCQCAMGTIDCKYDLYACYCDYNGRIYAYNETISSTYIGQDICLTAICGANGTIIGNTYPCTTTQIPTTVRVSVPSTTQKVSTTTTCKPEVCIWSDWIDISTPTSDIYGGDYEILEAIRLKGYKICDVPRDIQCQAVEFPSTPAEMGQKAICNASVGLICHNEKQIYGQCFDYKIKVLCCQPSTCKASTIVPTTTTVLASSQSSSARTSITASVTSKHASTVTLHTLSTSIKSTTGTAITKCACTSDGKLYPPDCIIYTMTDENGCVTLVKCSHTCEIINEKLPCNRTTTTAVSTISTISKATSMPSVTPTSPKASTTKTTIATPKTTTLSTKLSTSTAQSTTPSTTRKTLTSIKTSTATPPTATKFITTLSSATTPRKTSISPHSTTKPTTKTGVVTSTIKTTTTPRKTSASTKTSATLPTMTKSTTPVTLRTTTSRKTSVSPHSTTKPTTKTVAVTSEMKSTTTPRKTSASTKTSATLPTMTKSTTPVSLRTTTSRKTSISPHSTTKPTTKTVVITSTIKSTTTKKTSASTKTSATLPTMTKSTTPVSVRTTTSRKTSVSPHSTTMPTTKTAVVTSTIKSSTTPTKTSASTLIFFFIIVNGILEITPTKGRTPFYFSVHLAQDSTN</sequence>
<dbReference type="InterPro" id="IPR036084">
    <property type="entry name" value="Ser_inhib-like_sf"/>
</dbReference>
<feature type="domain" description="VWFD" evidence="9">
    <location>
        <begin position="6"/>
        <end position="176"/>
    </location>
</feature>
<dbReference type="EMBL" id="CM004472">
    <property type="protein sequence ID" value="OCT83933.1"/>
    <property type="molecule type" value="Genomic_DNA"/>
</dbReference>
<organism evidence="10 11">
    <name type="scientific">Xenopus laevis</name>
    <name type="common">African clawed frog</name>
    <dbReference type="NCBI Taxonomy" id="8355"/>
    <lineage>
        <taxon>Eukaryota</taxon>
        <taxon>Metazoa</taxon>
        <taxon>Chordata</taxon>
        <taxon>Craniata</taxon>
        <taxon>Vertebrata</taxon>
        <taxon>Euteleostomi</taxon>
        <taxon>Amphibia</taxon>
        <taxon>Batrachia</taxon>
        <taxon>Anura</taxon>
        <taxon>Pipoidea</taxon>
        <taxon>Pipidae</taxon>
        <taxon>Xenopodinae</taxon>
        <taxon>Xenopus</taxon>
        <taxon>Xenopus</taxon>
    </lineage>
</organism>
<accession>A0A974D1K2</accession>
<dbReference type="CDD" id="cd19941">
    <property type="entry name" value="TIL"/>
    <property type="match status" value="2"/>
</dbReference>
<feature type="region of interest" description="Disordered" evidence="8">
    <location>
        <begin position="1709"/>
        <end position="1747"/>
    </location>
</feature>